<protein>
    <submittedName>
        <fullName evidence="1">Uncharacterized protein</fullName>
    </submittedName>
</protein>
<dbReference type="AlphaFoldDB" id="A0A0E0KZ36"/>
<evidence type="ECO:0000313" key="1">
    <source>
        <dbReference type="EnsemblPlants" id="OPUNC05G04630.1"/>
    </source>
</evidence>
<organism evidence="1">
    <name type="scientific">Oryza punctata</name>
    <name type="common">Red rice</name>
    <dbReference type="NCBI Taxonomy" id="4537"/>
    <lineage>
        <taxon>Eukaryota</taxon>
        <taxon>Viridiplantae</taxon>
        <taxon>Streptophyta</taxon>
        <taxon>Embryophyta</taxon>
        <taxon>Tracheophyta</taxon>
        <taxon>Spermatophyta</taxon>
        <taxon>Magnoliopsida</taxon>
        <taxon>Liliopsida</taxon>
        <taxon>Poales</taxon>
        <taxon>Poaceae</taxon>
        <taxon>BOP clade</taxon>
        <taxon>Oryzoideae</taxon>
        <taxon>Oryzeae</taxon>
        <taxon>Oryzinae</taxon>
        <taxon>Oryza</taxon>
    </lineage>
</organism>
<dbReference type="EnsemblPlants" id="OPUNC05G04630.1">
    <property type="protein sequence ID" value="OPUNC05G04630.1"/>
    <property type="gene ID" value="OPUNC05G04630"/>
</dbReference>
<evidence type="ECO:0000313" key="2">
    <source>
        <dbReference type="Proteomes" id="UP000026962"/>
    </source>
</evidence>
<dbReference type="Gramene" id="OPUNC05G04630.1">
    <property type="protein sequence ID" value="OPUNC05G04630.1"/>
    <property type="gene ID" value="OPUNC05G04630"/>
</dbReference>
<sequence length="113" mass="13294">MSSCIYLPQTINSLLVCSDLFDLVEQLHKVNLTLGTFDMDSLYVRNIDGSNNIVWPWIQAHWDFLILSNKSFCTSNKLRSYPDDRDDYRNWEFVINRYKHFNELPGEVKVGQS</sequence>
<name>A0A0E0KZ36_ORYPU</name>
<proteinExistence type="predicted"/>
<keyword evidence="2" id="KW-1185">Reference proteome</keyword>
<dbReference type="HOGENOM" id="CLU_2137555_0_0_1"/>
<dbReference type="Proteomes" id="UP000026962">
    <property type="component" value="Chromosome 5"/>
</dbReference>
<accession>A0A0E0KZ36</accession>
<reference evidence="1" key="1">
    <citation type="submission" date="2015-04" db="UniProtKB">
        <authorList>
            <consortium name="EnsemblPlants"/>
        </authorList>
    </citation>
    <scope>IDENTIFICATION</scope>
</reference>
<reference evidence="1" key="2">
    <citation type="submission" date="2018-05" db="EMBL/GenBank/DDBJ databases">
        <title>OpunRS2 (Oryza punctata Reference Sequence Version 2).</title>
        <authorList>
            <person name="Zhang J."/>
            <person name="Kudrna D."/>
            <person name="Lee S."/>
            <person name="Talag J."/>
            <person name="Welchert J."/>
            <person name="Wing R.A."/>
        </authorList>
    </citation>
    <scope>NUCLEOTIDE SEQUENCE [LARGE SCALE GENOMIC DNA]</scope>
</reference>